<dbReference type="KEGG" id="swo:Swol_1952"/>
<dbReference type="InterPro" id="IPR003593">
    <property type="entry name" value="AAA+_ATPase"/>
</dbReference>
<reference evidence="10" key="1">
    <citation type="journal article" date="2010" name="Environ. Microbiol.">
        <title>The genome of Syntrophomonas wolfei: new insights into syntrophic metabolism and biohydrogen production.</title>
        <authorList>
            <person name="Sieber J.R."/>
            <person name="Sims D.R."/>
            <person name="Han C."/>
            <person name="Kim E."/>
            <person name="Lykidis A."/>
            <person name="Lapidus A.L."/>
            <person name="McDonnald E."/>
            <person name="Rohlin L."/>
            <person name="Culley D.E."/>
            <person name="Gunsalus R."/>
            <person name="McInerney M.J."/>
        </authorList>
    </citation>
    <scope>NUCLEOTIDE SEQUENCE [LARGE SCALE GENOMIC DNA]</scope>
    <source>
        <strain evidence="10">DSM 2245B / Goettingen</strain>
    </source>
</reference>
<dbReference type="PROSITE" id="PS50893">
    <property type="entry name" value="ABC_TRANSPORTER_2"/>
    <property type="match status" value="1"/>
</dbReference>
<evidence type="ECO:0000313" key="9">
    <source>
        <dbReference type="EMBL" id="ABI69249.1"/>
    </source>
</evidence>
<dbReference type="GO" id="GO:0042626">
    <property type="term" value="F:ATPase-coupled transmembrane transporter activity"/>
    <property type="evidence" value="ECO:0007669"/>
    <property type="project" value="TreeGrafter"/>
</dbReference>
<dbReference type="STRING" id="335541.Swol_1952"/>
<dbReference type="InterPro" id="IPR050095">
    <property type="entry name" value="ECF_ABC_transporter_ATP-bd"/>
</dbReference>
<dbReference type="RefSeq" id="WP_011641342.1">
    <property type="nucleotide sequence ID" value="NC_008346.1"/>
</dbReference>
<dbReference type="Pfam" id="PF00005">
    <property type="entry name" value="ABC_tran"/>
    <property type="match status" value="1"/>
</dbReference>
<organism evidence="9 10">
    <name type="scientific">Syntrophomonas wolfei subsp. wolfei (strain DSM 2245B / Goettingen)</name>
    <dbReference type="NCBI Taxonomy" id="335541"/>
    <lineage>
        <taxon>Bacteria</taxon>
        <taxon>Bacillati</taxon>
        <taxon>Bacillota</taxon>
        <taxon>Clostridia</taxon>
        <taxon>Eubacteriales</taxon>
        <taxon>Syntrophomonadaceae</taxon>
        <taxon>Syntrophomonas</taxon>
    </lineage>
</organism>
<proteinExistence type="inferred from homology"/>
<keyword evidence="4" id="KW-0547">Nucleotide-binding</keyword>
<dbReference type="GO" id="GO:0043190">
    <property type="term" value="C:ATP-binding cassette (ABC) transporter complex"/>
    <property type="evidence" value="ECO:0007669"/>
    <property type="project" value="TreeGrafter"/>
</dbReference>
<name>Q0AVK5_SYNWW</name>
<evidence type="ECO:0000256" key="4">
    <source>
        <dbReference type="ARBA" id="ARBA00022741"/>
    </source>
</evidence>
<evidence type="ECO:0000313" key="10">
    <source>
        <dbReference type="Proteomes" id="UP000001968"/>
    </source>
</evidence>
<keyword evidence="6" id="KW-1278">Translocase</keyword>
<dbReference type="eggNOG" id="COG1122">
    <property type="taxonomic scope" value="Bacteria"/>
</dbReference>
<feature type="domain" description="ABC transporter" evidence="8">
    <location>
        <begin position="8"/>
        <end position="246"/>
    </location>
</feature>
<evidence type="ECO:0000256" key="6">
    <source>
        <dbReference type="ARBA" id="ARBA00022967"/>
    </source>
</evidence>
<dbReference type="EMBL" id="CP000448">
    <property type="protein sequence ID" value="ABI69249.1"/>
    <property type="molecule type" value="Genomic_DNA"/>
</dbReference>
<gene>
    <name evidence="9" type="ordered locus">Swol_1952</name>
</gene>
<sequence length="246" mass="27148">MESCNEAVVVQDLTYQYHASGPFILRDIDFRIDRGEVVVITGLSGCGKSTLCLCISGLIHHHRNGVISGKIILNGKDTRGMRGPDLALEVGMVFQDPDTQLFSPTVEDEIAFAPENLCLPPEQIQERVNNVIDTLGLAALRHANPYYLSGGEKHLVALAAVLALDPPVLILDEVLSQLDSLGKKRVITTLEILRDKGKTIIAVEHNLEALAFADRFMVLEAGKIIRFDRTEKILADQDLLMTRRLI</sequence>
<dbReference type="Gene3D" id="3.40.50.300">
    <property type="entry name" value="P-loop containing nucleotide triphosphate hydrolases"/>
    <property type="match status" value="1"/>
</dbReference>
<keyword evidence="10" id="KW-1185">Reference proteome</keyword>
<dbReference type="CDD" id="cd03225">
    <property type="entry name" value="ABC_cobalt_CbiO_domain1"/>
    <property type="match status" value="1"/>
</dbReference>
<keyword evidence="5 9" id="KW-0067">ATP-binding</keyword>
<evidence type="ECO:0000256" key="1">
    <source>
        <dbReference type="ARBA" id="ARBA00005417"/>
    </source>
</evidence>
<dbReference type="AlphaFoldDB" id="Q0AVK5"/>
<dbReference type="GO" id="GO:0005524">
    <property type="term" value="F:ATP binding"/>
    <property type="evidence" value="ECO:0007669"/>
    <property type="project" value="UniProtKB-KW"/>
</dbReference>
<dbReference type="PANTHER" id="PTHR43553">
    <property type="entry name" value="HEAVY METAL TRANSPORTER"/>
    <property type="match status" value="1"/>
</dbReference>
<evidence type="ECO:0000256" key="5">
    <source>
        <dbReference type="ARBA" id="ARBA00022840"/>
    </source>
</evidence>
<evidence type="ECO:0000259" key="8">
    <source>
        <dbReference type="PROSITE" id="PS50893"/>
    </source>
</evidence>
<dbReference type="Proteomes" id="UP000001968">
    <property type="component" value="Chromosome"/>
</dbReference>
<evidence type="ECO:0000256" key="3">
    <source>
        <dbReference type="ARBA" id="ARBA00022475"/>
    </source>
</evidence>
<evidence type="ECO:0000256" key="2">
    <source>
        <dbReference type="ARBA" id="ARBA00022448"/>
    </source>
</evidence>
<keyword evidence="7" id="KW-0472">Membrane</keyword>
<dbReference type="InterPro" id="IPR015856">
    <property type="entry name" value="ABC_transpr_CbiO/EcfA_su"/>
</dbReference>
<dbReference type="HOGENOM" id="CLU_000604_1_22_9"/>
<dbReference type="PANTHER" id="PTHR43553:SF24">
    <property type="entry name" value="ENERGY-COUPLING FACTOR TRANSPORTER ATP-BINDING PROTEIN ECFA1"/>
    <property type="match status" value="1"/>
</dbReference>
<keyword evidence="2" id="KW-0813">Transport</keyword>
<dbReference type="InterPro" id="IPR003439">
    <property type="entry name" value="ABC_transporter-like_ATP-bd"/>
</dbReference>
<dbReference type="SMART" id="SM00382">
    <property type="entry name" value="AAA"/>
    <property type="match status" value="1"/>
</dbReference>
<keyword evidence="3" id="KW-1003">Cell membrane</keyword>
<accession>Q0AVK5</accession>
<comment type="similarity">
    <text evidence="1">Belongs to the ABC transporter superfamily.</text>
</comment>
<protein>
    <submittedName>
        <fullName evidence="9">ABC transporter, ATP-binding protein</fullName>
    </submittedName>
</protein>
<dbReference type="InterPro" id="IPR027417">
    <property type="entry name" value="P-loop_NTPase"/>
</dbReference>
<dbReference type="OrthoDB" id="501320at2"/>
<dbReference type="GO" id="GO:0016887">
    <property type="term" value="F:ATP hydrolysis activity"/>
    <property type="evidence" value="ECO:0007669"/>
    <property type="project" value="InterPro"/>
</dbReference>
<evidence type="ECO:0000256" key="7">
    <source>
        <dbReference type="ARBA" id="ARBA00023136"/>
    </source>
</evidence>
<dbReference type="SUPFAM" id="SSF52540">
    <property type="entry name" value="P-loop containing nucleoside triphosphate hydrolases"/>
    <property type="match status" value="1"/>
</dbReference>